<keyword evidence="1" id="KW-0808">Transferase</keyword>
<dbReference type="AlphaFoldDB" id="A0A6G1C8C0"/>
<evidence type="ECO:0000313" key="2">
    <source>
        <dbReference type="EMBL" id="KAF0895843.1"/>
    </source>
</evidence>
<name>A0A6G1C8C0_9ORYZ</name>
<dbReference type="EMBL" id="SPHZ02000010">
    <property type="protein sequence ID" value="KAF0895843.1"/>
    <property type="molecule type" value="Genomic_DNA"/>
</dbReference>
<sequence>MGSNDDQNVALAVDGVRHIHLTPWDLRLISIDYIQKGILLPKPPVAGERLADALASSFARALALYYPFAGRLVAVERGDGTVTVTLQCTGEGAEFVHAAAPDVAVSDIVSSLYTPSEVWSFYSFNLVLGADAATESRPLLSVQVTELADGIFVAMSLNHAVADGTTFWHFFNTWSEMSRGGGDISVPSPALERWFLDSCLVPIPLPFGKPEDMTRRRVEYPPVRECFLHFPAESIRKLKARANDEMAGEATATISSLQSLLAHLWRAVCRARRLPPEQETRYMLLVSCRGRVKGIPHGYTGNAVACVAARSTAGGVLDKGMGWTAWLMNRAVASFDEATARSMVASWPRRPSFMHNADLLHDPGAMGTGSSPRFDVYGNDFGWGRPRAVRSGAGSKIDGKLTVYEGRGGGGGGSMALEVCLAPDALERLVADEEFMEAVSADEA</sequence>
<reference evidence="2 3" key="1">
    <citation type="submission" date="2019-11" db="EMBL/GenBank/DDBJ databases">
        <title>Whole genome sequence of Oryza granulata.</title>
        <authorList>
            <person name="Li W."/>
        </authorList>
    </citation>
    <scope>NUCLEOTIDE SEQUENCE [LARGE SCALE GENOMIC DNA]</scope>
    <source>
        <strain evidence="3">cv. Menghai</strain>
        <tissue evidence="2">Leaf</tissue>
    </source>
</reference>
<accession>A0A6G1C8C0</accession>
<dbReference type="Pfam" id="PF02458">
    <property type="entry name" value="Transferase"/>
    <property type="match status" value="1"/>
</dbReference>
<dbReference type="GO" id="GO:0050734">
    <property type="term" value="F:hydroxycinnamoyltransferase activity"/>
    <property type="evidence" value="ECO:0007669"/>
    <property type="project" value="UniProtKB-ARBA"/>
</dbReference>
<dbReference type="Proteomes" id="UP000479710">
    <property type="component" value="Unassembled WGS sequence"/>
</dbReference>
<evidence type="ECO:0008006" key="4">
    <source>
        <dbReference type="Google" id="ProtNLM"/>
    </source>
</evidence>
<dbReference type="PANTHER" id="PTHR31896">
    <property type="entry name" value="FAMILY REGULATORY PROTEIN, PUTATIVE (AFU_ORTHOLOGUE AFUA_3G14730)-RELATED"/>
    <property type="match status" value="1"/>
</dbReference>
<proteinExistence type="predicted"/>
<protein>
    <recommendedName>
        <fullName evidence="4">Acetyltransferase</fullName>
    </recommendedName>
</protein>
<evidence type="ECO:0000313" key="3">
    <source>
        <dbReference type="Proteomes" id="UP000479710"/>
    </source>
</evidence>
<keyword evidence="3" id="KW-1185">Reference proteome</keyword>
<evidence type="ECO:0000256" key="1">
    <source>
        <dbReference type="ARBA" id="ARBA00022679"/>
    </source>
</evidence>
<comment type="caution">
    <text evidence="2">The sequence shown here is derived from an EMBL/GenBank/DDBJ whole genome shotgun (WGS) entry which is preliminary data.</text>
</comment>
<dbReference type="OrthoDB" id="1862401at2759"/>
<dbReference type="InterPro" id="IPR051283">
    <property type="entry name" value="Sec_Metabolite_Acyltrans"/>
</dbReference>
<organism evidence="2 3">
    <name type="scientific">Oryza meyeriana var. granulata</name>
    <dbReference type="NCBI Taxonomy" id="110450"/>
    <lineage>
        <taxon>Eukaryota</taxon>
        <taxon>Viridiplantae</taxon>
        <taxon>Streptophyta</taxon>
        <taxon>Embryophyta</taxon>
        <taxon>Tracheophyta</taxon>
        <taxon>Spermatophyta</taxon>
        <taxon>Magnoliopsida</taxon>
        <taxon>Liliopsida</taxon>
        <taxon>Poales</taxon>
        <taxon>Poaceae</taxon>
        <taxon>BOP clade</taxon>
        <taxon>Oryzoideae</taxon>
        <taxon>Oryzeae</taxon>
        <taxon>Oryzinae</taxon>
        <taxon>Oryza</taxon>
        <taxon>Oryza meyeriana</taxon>
    </lineage>
</organism>
<dbReference type="Gene3D" id="3.30.559.10">
    <property type="entry name" value="Chloramphenicol acetyltransferase-like domain"/>
    <property type="match status" value="2"/>
</dbReference>
<gene>
    <name evidence="2" type="ORF">E2562_016573</name>
</gene>
<dbReference type="PANTHER" id="PTHR31896:SF43">
    <property type="entry name" value="PROTEIN ENHANCED PSEUDOMONAS SUSCEPTIBILITY 1"/>
    <property type="match status" value="1"/>
</dbReference>
<dbReference type="InterPro" id="IPR023213">
    <property type="entry name" value="CAT-like_dom_sf"/>
</dbReference>